<keyword evidence="6" id="KW-0106">Calcium</keyword>
<comment type="cofactor">
    <cofactor evidence="1">
        <name>Ca(2+)</name>
        <dbReference type="ChEBI" id="CHEBI:29108"/>
    </cofactor>
</comment>
<dbReference type="EMBL" id="CP096983">
    <property type="protein sequence ID" value="URZ13550.1"/>
    <property type="molecule type" value="Genomic_DNA"/>
</dbReference>
<evidence type="ECO:0000256" key="7">
    <source>
        <dbReference type="ARBA" id="ARBA00023239"/>
    </source>
</evidence>
<evidence type="ECO:0000313" key="11">
    <source>
        <dbReference type="Proteomes" id="UP000190951"/>
    </source>
</evidence>
<dbReference type="STRING" id="84029.CROST_08280"/>
<proteinExistence type="inferred from homology"/>
<name>A0A1S8MD50_9CLOT</name>
<keyword evidence="4" id="KW-0479">Metal-binding</keyword>
<dbReference type="InterPro" id="IPR012334">
    <property type="entry name" value="Pectin_lyas_fold"/>
</dbReference>
<evidence type="ECO:0000256" key="5">
    <source>
        <dbReference type="ARBA" id="ARBA00022729"/>
    </source>
</evidence>
<evidence type="ECO:0000256" key="8">
    <source>
        <dbReference type="ARBA" id="ARBA00038263"/>
    </source>
</evidence>
<dbReference type="InterPro" id="IPR011050">
    <property type="entry name" value="Pectin_lyase_fold/virulence"/>
</dbReference>
<comment type="similarity">
    <text evidence="8">Belongs to the polysaccharide lyase 9 family.</text>
</comment>
<evidence type="ECO:0000256" key="6">
    <source>
        <dbReference type="ARBA" id="ARBA00022837"/>
    </source>
</evidence>
<dbReference type="RefSeq" id="WP_077832924.1">
    <property type="nucleotide sequence ID" value="NZ_CP096983.1"/>
</dbReference>
<protein>
    <recommendedName>
        <fullName evidence="9">Pel9A-like right handed beta-helix region domain-containing protein</fullName>
    </recommendedName>
</protein>
<evidence type="ECO:0000256" key="4">
    <source>
        <dbReference type="ARBA" id="ARBA00022723"/>
    </source>
</evidence>
<dbReference type="PANTHER" id="PTHR40088">
    <property type="entry name" value="PECTATE LYASE (EUROFUNG)"/>
    <property type="match status" value="1"/>
</dbReference>
<keyword evidence="5" id="KW-0732">Signal</keyword>
<reference evidence="10 11" key="1">
    <citation type="submission" date="2022-04" db="EMBL/GenBank/DDBJ databases">
        <title>Genome sequence of C. roseum typestrain.</title>
        <authorList>
            <person name="Poehlein A."/>
            <person name="Schoch T."/>
            <person name="Duerre P."/>
            <person name="Daniel R."/>
        </authorList>
    </citation>
    <scope>NUCLEOTIDE SEQUENCE [LARGE SCALE GENOMIC DNA]</scope>
    <source>
        <strain evidence="10 11">DSM 7320</strain>
    </source>
</reference>
<accession>A0A1S8MD50</accession>
<dbReference type="InterPro" id="IPR053868">
    <property type="entry name" value="Pel9A-like_beta_helix"/>
</dbReference>
<dbReference type="GO" id="GO:0005576">
    <property type="term" value="C:extracellular region"/>
    <property type="evidence" value="ECO:0007669"/>
    <property type="project" value="UniProtKB-SubCell"/>
</dbReference>
<keyword evidence="3" id="KW-0964">Secreted</keyword>
<dbReference type="Proteomes" id="UP000190951">
    <property type="component" value="Chromosome"/>
</dbReference>
<evidence type="ECO:0000256" key="3">
    <source>
        <dbReference type="ARBA" id="ARBA00022525"/>
    </source>
</evidence>
<dbReference type="Pfam" id="PF22842">
    <property type="entry name" value="Pel9A-like_beta_helix"/>
    <property type="match status" value="1"/>
</dbReference>
<keyword evidence="11" id="KW-1185">Reference proteome</keyword>
<comment type="subcellular location">
    <subcellularLocation>
        <location evidence="2">Secreted</location>
    </subcellularLocation>
</comment>
<dbReference type="PANTHER" id="PTHR40088:SF1">
    <property type="entry name" value="PECTATE LYASE PEL9"/>
    <property type="match status" value="1"/>
</dbReference>
<evidence type="ECO:0000256" key="2">
    <source>
        <dbReference type="ARBA" id="ARBA00004613"/>
    </source>
</evidence>
<evidence type="ECO:0000256" key="1">
    <source>
        <dbReference type="ARBA" id="ARBA00001913"/>
    </source>
</evidence>
<dbReference type="Gene3D" id="2.160.20.10">
    <property type="entry name" value="Single-stranded right-handed beta-helix, Pectin lyase-like"/>
    <property type="match status" value="1"/>
</dbReference>
<dbReference type="KEGG" id="crw:CROST_043160"/>
<evidence type="ECO:0000259" key="9">
    <source>
        <dbReference type="Pfam" id="PF22842"/>
    </source>
</evidence>
<feature type="domain" description="Pel9A-like right handed beta-helix region" evidence="9">
    <location>
        <begin position="30"/>
        <end position="340"/>
    </location>
</feature>
<evidence type="ECO:0000313" key="10">
    <source>
        <dbReference type="EMBL" id="URZ13550.1"/>
    </source>
</evidence>
<keyword evidence="7" id="KW-0456">Lyase</keyword>
<dbReference type="SUPFAM" id="SSF51126">
    <property type="entry name" value="Pectin lyase-like"/>
    <property type="match status" value="1"/>
</dbReference>
<dbReference type="AlphaFoldDB" id="A0A1S8MD50"/>
<organism evidence="10 11">
    <name type="scientific">Clostridium felsineum</name>
    <dbReference type="NCBI Taxonomy" id="36839"/>
    <lineage>
        <taxon>Bacteria</taxon>
        <taxon>Bacillati</taxon>
        <taxon>Bacillota</taxon>
        <taxon>Clostridia</taxon>
        <taxon>Eubacteriales</taxon>
        <taxon>Clostridiaceae</taxon>
        <taxon>Clostridium</taxon>
    </lineage>
</organism>
<sequence>MNFFRCKLLLIPAFIGISLVSALSFSATAHAANFYVSTTGKDSNSGTLASPFASISRAQQAANYGDTVYILGGTYRDFRIASSDANYNYVNDIIKSGITYRAYSSNDTPIFDFSKISAASKRVAAFRINPKVSNVTFLSIQVTGVKVGNQKQSECFRIEGNTTFNQVVCHDNEANGFYFVNHGTGTCIKCDAYNNIGPTKNSIGNTDGFGAHGDGVNFSYCRSWHNSDDGFDCLTSKGSNTFDHCWAFNMNAGGDSNGFKIGGYANGTPPNKIPIHTVKYCLSANNNAHGFYANHQPGQSATWTYNTAYNNKQGNFDMLERISPTKAVDIPGTREILHFNLAYDGVSIKDSNIPSANISNNSWNKNGINISDSDFQSLDVNQLSKARGADGDLPTVTFMHLVKSSDVLGLGCF</sequence>
<gene>
    <name evidence="10" type="ORF">CROST_043160</name>
</gene>
<dbReference type="GO" id="GO:0046872">
    <property type="term" value="F:metal ion binding"/>
    <property type="evidence" value="ECO:0007669"/>
    <property type="project" value="UniProtKB-KW"/>
</dbReference>
<dbReference type="GO" id="GO:0016837">
    <property type="term" value="F:carbon-oxygen lyase activity, acting on polysaccharides"/>
    <property type="evidence" value="ECO:0007669"/>
    <property type="project" value="TreeGrafter"/>
</dbReference>
<dbReference type="InterPro" id="IPR052052">
    <property type="entry name" value="Polysaccharide_Lyase_9"/>
</dbReference>